<evidence type="ECO:0000259" key="5">
    <source>
        <dbReference type="Pfam" id="PF04542"/>
    </source>
</evidence>
<dbReference type="InterPro" id="IPR013324">
    <property type="entry name" value="RNA_pol_sigma_r3/r4-like"/>
</dbReference>
<evidence type="ECO:0000256" key="4">
    <source>
        <dbReference type="ARBA" id="ARBA00023163"/>
    </source>
</evidence>
<evidence type="ECO:0000256" key="2">
    <source>
        <dbReference type="ARBA" id="ARBA00023082"/>
    </source>
</evidence>
<evidence type="ECO:0000313" key="8">
    <source>
        <dbReference type="Proteomes" id="UP000291144"/>
    </source>
</evidence>
<dbReference type="Proteomes" id="UP000291144">
    <property type="component" value="Unassembled WGS sequence"/>
</dbReference>
<evidence type="ECO:0000256" key="3">
    <source>
        <dbReference type="ARBA" id="ARBA00023125"/>
    </source>
</evidence>
<dbReference type="Gene3D" id="1.20.140.160">
    <property type="match status" value="1"/>
</dbReference>
<keyword evidence="3" id="KW-0238">DNA-binding</keyword>
<dbReference type="InterPro" id="IPR013325">
    <property type="entry name" value="RNA_pol_sigma_r2"/>
</dbReference>
<dbReference type="Pfam" id="PF04542">
    <property type="entry name" value="Sigma70_r2"/>
    <property type="match status" value="1"/>
</dbReference>
<keyword evidence="4" id="KW-0804">Transcription</keyword>
<dbReference type="InterPro" id="IPR007627">
    <property type="entry name" value="RNA_pol_sigma70_r2"/>
</dbReference>
<dbReference type="NCBIfam" id="TIGR02937">
    <property type="entry name" value="sigma70-ECF"/>
    <property type="match status" value="1"/>
</dbReference>
<dbReference type="Gene3D" id="1.20.120.1810">
    <property type="match status" value="1"/>
</dbReference>
<dbReference type="RefSeq" id="WP_131366215.1">
    <property type="nucleotide sequence ID" value="NZ_SJKB01000025.1"/>
</dbReference>
<dbReference type="InterPro" id="IPR007630">
    <property type="entry name" value="RNA_pol_sigma70_r4"/>
</dbReference>
<dbReference type="GO" id="GO:0003677">
    <property type="term" value="F:DNA binding"/>
    <property type="evidence" value="ECO:0007669"/>
    <property type="project" value="UniProtKB-KW"/>
</dbReference>
<gene>
    <name evidence="7" type="ORF">E0H73_41845</name>
</gene>
<dbReference type="PANTHER" id="PTHR30385">
    <property type="entry name" value="SIGMA FACTOR F FLAGELLAR"/>
    <property type="match status" value="1"/>
</dbReference>
<evidence type="ECO:0000313" key="7">
    <source>
        <dbReference type="EMBL" id="TCC50377.1"/>
    </source>
</evidence>
<evidence type="ECO:0000259" key="6">
    <source>
        <dbReference type="Pfam" id="PF04545"/>
    </source>
</evidence>
<dbReference type="Pfam" id="PF04545">
    <property type="entry name" value="Sigma70_r4"/>
    <property type="match status" value="1"/>
</dbReference>
<dbReference type="CDD" id="cd06171">
    <property type="entry name" value="Sigma70_r4"/>
    <property type="match status" value="1"/>
</dbReference>
<sequence>MPLTSLSPAPTTSLRHADTLEEQAAEVEHLLRTAAQEQGFRREELLSRAIVAGVPLARRLASRYRRRGVDAEDLDQIASEHLVKAAYSYQPSKGSDFRSYAIPTIRGGIRHHFRDRAWTVKPPRRIQDLQSRINDAEASLAIELQRWPRIDEIATAIGVDAAEIAEAERARGCFQPSSLDAPLPHSSVLTRGHLMATDSSDAFELVDQIESLRPVVEGLPPRDRLILRRRFVEQRSQSDIGAEIGVSQMQVSRLLNKILYKLRGALST</sequence>
<dbReference type="OrthoDB" id="9804285at2"/>
<evidence type="ECO:0000256" key="1">
    <source>
        <dbReference type="ARBA" id="ARBA00023015"/>
    </source>
</evidence>
<keyword evidence="1" id="KW-0805">Transcription regulation</keyword>
<dbReference type="EMBL" id="SJKB01000025">
    <property type="protein sequence ID" value="TCC50377.1"/>
    <property type="molecule type" value="Genomic_DNA"/>
</dbReference>
<feature type="domain" description="RNA polymerase sigma-70 region 2" evidence="5">
    <location>
        <begin position="54"/>
        <end position="119"/>
    </location>
</feature>
<feature type="domain" description="RNA polymerase sigma-70 region 4" evidence="6">
    <location>
        <begin position="217"/>
        <end position="263"/>
    </location>
</feature>
<dbReference type="GO" id="GO:0006352">
    <property type="term" value="P:DNA-templated transcription initiation"/>
    <property type="evidence" value="ECO:0007669"/>
    <property type="project" value="InterPro"/>
</dbReference>
<organism evidence="7 8">
    <name type="scientific">Kribbella pittospori</name>
    <dbReference type="NCBI Taxonomy" id="722689"/>
    <lineage>
        <taxon>Bacteria</taxon>
        <taxon>Bacillati</taxon>
        <taxon>Actinomycetota</taxon>
        <taxon>Actinomycetes</taxon>
        <taxon>Propionibacteriales</taxon>
        <taxon>Kribbellaceae</taxon>
        <taxon>Kribbella</taxon>
    </lineage>
</organism>
<accession>A0A4R0JUX8</accession>
<dbReference type="AlphaFoldDB" id="A0A4R0JUX8"/>
<dbReference type="SUPFAM" id="SSF88946">
    <property type="entry name" value="Sigma2 domain of RNA polymerase sigma factors"/>
    <property type="match status" value="1"/>
</dbReference>
<dbReference type="GO" id="GO:0016987">
    <property type="term" value="F:sigma factor activity"/>
    <property type="evidence" value="ECO:0007669"/>
    <property type="project" value="UniProtKB-KW"/>
</dbReference>
<dbReference type="InterPro" id="IPR014284">
    <property type="entry name" value="RNA_pol_sigma-70_dom"/>
</dbReference>
<comment type="caution">
    <text evidence="7">The sequence shown here is derived from an EMBL/GenBank/DDBJ whole genome shotgun (WGS) entry which is preliminary data.</text>
</comment>
<name>A0A4R0JUX8_9ACTN</name>
<keyword evidence="8" id="KW-1185">Reference proteome</keyword>
<keyword evidence="2" id="KW-0731">Sigma factor</keyword>
<proteinExistence type="predicted"/>
<reference evidence="7 8" key="1">
    <citation type="submission" date="2019-02" db="EMBL/GenBank/DDBJ databases">
        <title>Kribbella capetownensis sp. nov. and Kribbella speibonae sp. nov., isolated from soil.</title>
        <authorList>
            <person name="Curtis S.M."/>
            <person name="Norton I."/>
            <person name="Everest G.J."/>
            <person name="Meyers P.R."/>
        </authorList>
    </citation>
    <scope>NUCLEOTIDE SEQUENCE [LARGE SCALE GENOMIC DNA]</scope>
    <source>
        <strain evidence="7 8">NRRL B-24813</strain>
    </source>
</reference>
<dbReference type="PANTHER" id="PTHR30385:SF4">
    <property type="entry name" value="RNA POLYMERASE SIGMA-E FACTOR"/>
    <property type="match status" value="1"/>
</dbReference>
<protein>
    <submittedName>
        <fullName evidence="7">Sigma-70 family RNA polymerase sigma factor</fullName>
    </submittedName>
</protein>
<dbReference type="SUPFAM" id="SSF88659">
    <property type="entry name" value="Sigma3 and sigma4 domains of RNA polymerase sigma factors"/>
    <property type="match status" value="2"/>
</dbReference>